<dbReference type="GO" id="GO:0070682">
    <property type="term" value="P:proteasome regulatory particle assembly"/>
    <property type="evidence" value="ECO:0007669"/>
    <property type="project" value="InterPro"/>
</dbReference>
<reference evidence="4" key="1">
    <citation type="submission" date="2017-02" db="UniProtKB">
        <authorList>
            <consortium name="WormBaseParasite"/>
        </authorList>
    </citation>
    <scope>IDENTIFICATION</scope>
</reference>
<dbReference type="Proteomes" id="UP000046393">
    <property type="component" value="Unplaced"/>
</dbReference>
<evidence type="ECO:0000256" key="1">
    <source>
        <dbReference type="ARBA" id="ARBA00023186"/>
    </source>
</evidence>
<dbReference type="WBParaSite" id="SMUV_0001083201-mRNA-1">
    <property type="protein sequence ID" value="SMUV_0001083201-mRNA-1"/>
    <property type="gene ID" value="SMUV_0001083201"/>
</dbReference>
<organism evidence="3 4">
    <name type="scientific">Syphacia muris</name>
    <dbReference type="NCBI Taxonomy" id="451379"/>
    <lineage>
        <taxon>Eukaryota</taxon>
        <taxon>Metazoa</taxon>
        <taxon>Ecdysozoa</taxon>
        <taxon>Nematoda</taxon>
        <taxon>Chromadorea</taxon>
        <taxon>Rhabditida</taxon>
        <taxon>Spirurina</taxon>
        <taxon>Oxyuridomorpha</taxon>
        <taxon>Oxyuroidea</taxon>
        <taxon>Oxyuridae</taxon>
        <taxon>Syphacia</taxon>
    </lineage>
</organism>
<accession>A0A0N5B0N0</accession>
<dbReference type="InterPro" id="IPR040815">
    <property type="entry name" value="Nas2_N"/>
</dbReference>
<dbReference type="InterPro" id="IPR035269">
    <property type="entry name" value="PSMD9"/>
</dbReference>
<evidence type="ECO:0000313" key="4">
    <source>
        <dbReference type="WBParaSite" id="SMUV_0001083201-mRNA-1"/>
    </source>
</evidence>
<evidence type="ECO:0000259" key="2">
    <source>
        <dbReference type="Pfam" id="PF18265"/>
    </source>
</evidence>
<dbReference type="Gene3D" id="6.10.140.1710">
    <property type="match status" value="1"/>
</dbReference>
<keyword evidence="3" id="KW-1185">Reference proteome</keyword>
<evidence type="ECO:0000313" key="3">
    <source>
        <dbReference type="Proteomes" id="UP000046393"/>
    </source>
</evidence>
<feature type="domain" description="Nas2 N-terminal" evidence="2">
    <location>
        <begin position="25"/>
        <end position="102"/>
    </location>
</feature>
<dbReference type="Gene3D" id="2.30.42.10">
    <property type="match status" value="1"/>
</dbReference>
<dbReference type="GO" id="GO:0005737">
    <property type="term" value="C:cytoplasm"/>
    <property type="evidence" value="ECO:0007669"/>
    <property type="project" value="TreeGrafter"/>
</dbReference>
<dbReference type="STRING" id="451379.A0A0N5B0N0"/>
<proteinExistence type="predicted"/>
<sequence>MDHQLLSDKNATADTSKCDLLSKAKGLMEERDKLDAIIKEQQDILRLNGTGISGSLVDDDGYPLSDIDIYAVRHARNSIICAQNDWKTLTKEIENLMHQIHEKTRRECGDTFSSVEKHEVHRTSNYAFALIEKVQPRSPAEAAVCFYYCVCVVRRNFLTYAFKGIVNGDKVIQFGSVHAVASVFDLMAFQVPLKVTVIRNDKPLRLEVTPRKWPGLGLLGCSFLPLPLPP</sequence>
<dbReference type="PANTHER" id="PTHR12651:SF1">
    <property type="entry name" value="26S PROTEASOME NON-ATPASE REGULATORY SUBUNIT 9"/>
    <property type="match status" value="1"/>
</dbReference>
<dbReference type="AlphaFoldDB" id="A0A0N5B0N0"/>
<dbReference type="Pfam" id="PF18265">
    <property type="entry name" value="Nas2_N"/>
    <property type="match status" value="1"/>
</dbReference>
<keyword evidence="1" id="KW-0143">Chaperone</keyword>
<dbReference type="PANTHER" id="PTHR12651">
    <property type="entry name" value="26S PROTEASOME NON-ATPASE REGULATORY SUBUNIT 9"/>
    <property type="match status" value="1"/>
</dbReference>
<name>A0A0N5B0N0_9BILA</name>
<protein>
    <submittedName>
        <fullName evidence="4">Nas2_N domain-containing protein</fullName>
    </submittedName>
</protein>
<dbReference type="InterPro" id="IPR036034">
    <property type="entry name" value="PDZ_sf"/>
</dbReference>
<dbReference type="GO" id="GO:0005634">
    <property type="term" value="C:nucleus"/>
    <property type="evidence" value="ECO:0007669"/>
    <property type="project" value="TreeGrafter"/>
</dbReference>